<accession>A0A1Y5F2S7</accession>
<reference evidence="3" key="1">
    <citation type="journal article" date="2017" name="Proc. Natl. Acad. Sci. U.S.A.">
        <title>Simulation of Deepwater Horizon oil plume reveals substrate specialization within a complex community of hydrocarbon-degraders.</title>
        <authorList>
            <person name="Hu P."/>
            <person name="Dubinsky E.A."/>
            <person name="Probst A.J."/>
            <person name="Wang J."/>
            <person name="Sieber C.M.K."/>
            <person name="Tom L.M."/>
            <person name="Gardinali P."/>
            <person name="Banfield J.F."/>
            <person name="Atlas R.M."/>
            <person name="Andersen G.L."/>
        </authorList>
    </citation>
    <scope>NUCLEOTIDE SEQUENCE [LARGE SCALE GENOMIC DNA]</scope>
</reference>
<name>A0A1Y5F2S7_9BACT</name>
<evidence type="ECO:0000313" key="2">
    <source>
        <dbReference type="EMBL" id="OUR93533.1"/>
    </source>
</evidence>
<protein>
    <submittedName>
        <fullName evidence="2">Uncharacterized protein</fullName>
    </submittedName>
</protein>
<keyword evidence="1" id="KW-0732">Signal</keyword>
<sequence>MLYKKKIIPTILLLLTLCSTSLANIATFVSYHDVGVHPLIVVHASSVFNKKKRGKKALDHLISRFKNKNRKVYYLSSEDDSLKLGGPLPNWYLEDENPTDQFYSYGGENNLTSKSAEFTVAGGFLGAGVNPDDAFPEGTDFKGCLTNAIAHLIKNHFENYSKPLTINISVNSVYTPKRDGKDLIDHFNNTDVRGFIAWLITDDDFRALKDYPNIEHNVSNLPFDLEKVMAENYQCNYRLDQNCSYLVYDSFWNFFEKSPNWRINAPIGGTGVTDGVSYQIKLKGKLVAFVGSEKKKVILNFID</sequence>
<evidence type="ECO:0000313" key="3">
    <source>
        <dbReference type="Proteomes" id="UP000196531"/>
    </source>
</evidence>
<proteinExistence type="predicted"/>
<feature type="signal peptide" evidence="1">
    <location>
        <begin position="1"/>
        <end position="23"/>
    </location>
</feature>
<dbReference type="EMBL" id="MAAO01000015">
    <property type="protein sequence ID" value="OUR93533.1"/>
    <property type="molecule type" value="Genomic_DNA"/>
</dbReference>
<evidence type="ECO:0000256" key="1">
    <source>
        <dbReference type="SAM" id="SignalP"/>
    </source>
</evidence>
<gene>
    <name evidence="2" type="ORF">A9Q84_18865</name>
</gene>
<dbReference type="AlphaFoldDB" id="A0A1Y5F2S7"/>
<dbReference type="Proteomes" id="UP000196531">
    <property type="component" value="Unassembled WGS sequence"/>
</dbReference>
<organism evidence="2 3">
    <name type="scientific">Halobacteriovorax marinus</name>
    <dbReference type="NCBI Taxonomy" id="97084"/>
    <lineage>
        <taxon>Bacteria</taxon>
        <taxon>Pseudomonadati</taxon>
        <taxon>Bdellovibrionota</taxon>
        <taxon>Bacteriovoracia</taxon>
        <taxon>Bacteriovoracales</taxon>
        <taxon>Halobacteriovoraceae</taxon>
        <taxon>Halobacteriovorax</taxon>
    </lineage>
</organism>
<feature type="chain" id="PRO_5011966434" evidence="1">
    <location>
        <begin position="24"/>
        <end position="303"/>
    </location>
</feature>
<comment type="caution">
    <text evidence="2">The sequence shown here is derived from an EMBL/GenBank/DDBJ whole genome shotgun (WGS) entry which is preliminary data.</text>
</comment>